<dbReference type="GO" id="GO:0006351">
    <property type="term" value="P:DNA-templated transcription"/>
    <property type="evidence" value="ECO:0007669"/>
    <property type="project" value="TreeGrafter"/>
</dbReference>
<dbReference type="PANTHER" id="PTHR30537">
    <property type="entry name" value="HTH-TYPE TRANSCRIPTIONAL REGULATOR"/>
    <property type="match status" value="1"/>
</dbReference>
<evidence type="ECO:0000313" key="6">
    <source>
        <dbReference type="EMBL" id="PZO75338.1"/>
    </source>
</evidence>
<accession>A0A2W5B3V9</accession>
<comment type="caution">
    <text evidence="6">The sequence shown here is derived from an EMBL/GenBank/DDBJ whole genome shotgun (WGS) entry which is preliminary data.</text>
</comment>
<dbReference type="Pfam" id="PF00126">
    <property type="entry name" value="HTH_1"/>
    <property type="match status" value="1"/>
</dbReference>
<name>A0A2W5B3V9_9SPHN</name>
<dbReference type="SUPFAM" id="SSF46785">
    <property type="entry name" value="Winged helix' DNA-binding domain"/>
    <property type="match status" value="1"/>
</dbReference>
<evidence type="ECO:0000256" key="1">
    <source>
        <dbReference type="ARBA" id="ARBA00009437"/>
    </source>
</evidence>
<evidence type="ECO:0000256" key="3">
    <source>
        <dbReference type="ARBA" id="ARBA00023125"/>
    </source>
</evidence>
<dbReference type="PANTHER" id="PTHR30537:SF1">
    <property type="entry name" value="HTH-TYPE TRANSCRIPTIONAL REGULATOR PGRR"/>
    <property type="match status" value="1"/>
</dbReference>
<dbReference type="Pfam" id="PF03466">
    <property type="entry name" value="LysR_substrate"/>
    <property type="match status" value="1"/>
</dbReference>
<dbReference type="CDD" id="cd08474">
    <property type="entry name" value="PBP2_CrgA_like_5"/>
    <property type="match status" value="1"/>
</dbReference>
<reference evidence="6 7" key="1">
    <citation type="submission" date="2017-08" db="EMBL/GenBank/DDBJ databases">
        <title>Infants hospitalized years apart are colonized by the same room-sourced microbial strains.</title>
        <authorList>
            <person name="Brooks B."/>
            <person name="Olm M.R."/>
            <person name="Firek B.A."/>
            <person name="Baker R."/>
            <person name="Thomas B.C."/>
            <person name="Morowitz M.J."/>
            <person name="Banfield J.F."/>
        </authorList>
    </citation>
    <scope>NUCLEOTIDE SEQUENCE [LARGE SCALE GENOMIC DNA]</scope>
    <source>
        <strain evidence="6">S2_018_000_R3_119</strain>
    </source>
</reference>
<gene>
    <name evidence="6" type="ORF">DI640_04815</name>
</gene>
<evidence type="ECO:0000256" key="4">
    <source>
        <dbReference type="ARBA" id="ARBA00023163"/>
    </source>
</evidence>
<dbReference type="InterPro" id="IPR036390">
    <property type="entry name" value="WH_DNA-bd_sf"/>
</dbReference>
<keyword evidence="2" id="KW-0805">Transcription regulation</keyword>
<proteinExistence type="inferred from homology"/>
<dbReference type="PROSITE" id="PS50931">
    <property type="entry name" value="HTH_LYSR"/>
    <property type="match status" value="1"/>
</dbReference>
<dbReference type="InterPro" id="IPR036388">
    <property type="entry name" value="WH-like_DNA-bd_sf"/>
</dbReference>
<evidence type="ECO:0000313" key="7">
    <source>
        <dbReference type="Proteomes" id="UP000249555"/>
    </source>
</evidence>
<dbReference type="SUPFAM" id="SSF53850">
    <property type="entry name" value="Periplasmic binding protein-like II"/>
    <property type="match status" value="1"/>
</dbReference>
<evidence type="ECO:0000259" key="5">
    <source>
        <dbReference type="PROSITE" id="PS50931"/>
    </source>
</evidence>
<dbReference type="Gene3D" id="3.40.190.290">
    <property type="match status" value="1"/>
</dbReference>
<protein>
    <submittedName>
        <fullName evidence="6">LysR family transcriptional regulator</fullName>
    </submittedName>
</protein>
<feature type="domain" description="HTH lysR-type" evidence="5">
    <location>
        <begin position="6"/>
        <end position="63"/>
    </location>
</feature>
<dbReference type="InterPro" id="IPR000847">
    <property type="entry name" value="LysR_HTH_N"/>
</dbReference>
<dbReference type="AlphaFoldDB" id="A0A2W5B3V9"/>
<dbReference type="InterPro" id="IPR005119">
    <property type="entry name" value="LysR_subst-bd"/>
</dbReference>
<comment type="similarity">
    <text evidence="1">Belongs to the LysR transcriptional regulatory family.</text>
</comment>
<dbReference type="Gene3D" id="1.10.10.10">
    <property type="entry name" value="Winged helix-like DNA-binding domain superfamily/Winged helix DNA-binding domain"/>
    <property type="match status" value="1"/>
</dbReference>
<dbReference type="GO" id="GO:0003700">
    <property type="term" value="F:DNA-binding transcription factor activity"/>
    <property type="evidence" value="ECO:0007669"/>
    <property type="project" value="InterPro"/>
</dbReference>
<sequence>MLVTRTNLTDLAYFLAIARHRNFRLAGLELGVSASAVSHALKNFEERAGVRLINRTNRAVTLTSAGMALEKSVSGSFADIGSALESLDQLRATPGGKIRINAVVDAVTLVLGPVLAELSRRHPHIEVDLVSSNRIVDVVGEGFDAGVRYGGTVPQDMIAQRLSADLRWVVAASPRYLETHGAPTHPDELKDHRCLGVRLGDDSIYRWEFEGPNGDFDVPIKSVMTADDSRSILAMALNGAGLTFGLEALFAPYVANGSLRLVLTDWATTGPGFYLYYSGRRQVPAGLRALLTMAAELKPLG</sequence>
<evidence type="ECO:0000256" key="2">
    <source>
        <dbReference type="ARBA" id="ARBA00023015"/>
    </source>
</evidence>
<dbReference type="Proteomes" id="UP000249555">
    <property type="component" value="Unassembled WGS sequence"/>
</dbReference>
<dbReference type="InterPro" id="IPR058163">
    <property type="entry name" value="LysR-type_TF_proteobact-type"/>
</dbReference>
<dbReference type="EMBL" id="QFMX01000004">
    <property type="protein sequence ID" value="PZO75338.1"/>
    <property type="molecule type" value="Genomic_DNA"/>
</dbReference>
<organism evidence="6 7">
    <name type="scientific">Sphingomonas taxi</name>
    <dbReference type="NCBI Taxonomy" id="1549858"/>
    <lineage>
        <taxon>Bacteria</taxon>
        <taxon>Pseudomonadati</taxon>
        <taxon>Pseudomonadota</taxon>
        <taxon>Alphaproteobacteria</taxon>
        <taxon>Sphingomonadales</taxon>
        <taxon>Sphingomonadaceae</taxon>
        <taxon>Sphingomonas</taxon>
    </lineage>
</organism>
<keyword evidence="3" id="KW-0238">DNA-binding</keyword>
<keyword evidence="4" id="KW-0804">Transcription</keyword>
<dbReference type="GO" id="GO:0043565">
    <property type="term" value="F:sequence-specific DNA binding"/>
    <property type="evidence" value="ECO:0007669"/>
    <property type="project" value="TreeGrafter"/>
</dbReference>